<dbReference type="AlphaFoldDB" id="A0AAE0XPB5"/>
<dbReference type="Proteomes" id="UP001283361">
    <property type="component" value="Unassembled WGS sequence"/>
</dbReference>
<protein>
    <submittedName>
        <fullName evidence="1">Uncharacterized protein</fullName>
    </submittedName>
</protein>
<gene>
    <name evidence="1" type="ORF">RRG08_011580</name>
</gene>
<accession>A0AAE0XPB5</accession>
<sequence>MRNQDRRLAASEWNRGTNSWGLKLRAAQQFMEFSATSSGGESINVREISLISENVLNSVSGVSKVNDGNTRELVNYIGCGLSLVGSMHRNQRTPEHCGNISQSTKNIPGRLDVFSLDILVYHHNTSNDWWSGT</sequence>
<evidence type="ECO:0000313" key="1">
    <source>
        <dbReference type="EMBL" id="KAK3700823.1"/>
    </source>
</evidence>
<reference evidence="1" key="1">
    <citation type="journal article" date="2023" name="G3 (Bethesda)">
        <title>A reference genome for the long-term kleptoplast-retaining sea slug Elysia crispata morphotype clarki.</title>
        <authorList>
            <person name="Eastman K.E."/>
            <person name="Pendleton A.L."/>
            <person name="Shaikh M.A."/>
            <person name="Suttiyut T."/>
            <person name="Ogas R."/>
            <person name="Tomko P."/>
            <person name="Gavelis G."/>
            <person name="Widhalm J.R."/>
            <person name="Wisecaver J.H."/>
        </authorList>
    </citation>
    <scope>NUCLEOTIDE SEQUENCE</scope>
    <source>
        <strain evidence="1">ECLA1</strain>
    </source>
</reference>
<comment type="caution">
    <text evidence="1">The sequence shown here is derived from an EMBL/GenBank/DDBJ whole genome shotgun (WGS) entry which is preliminary data.</text>
</comment>
<keyword evidence="2" id="KW-1185">Reference proteome</keyword>
<organism evidence="1 2">
    <name type="scientific">Elysia crispata</name>
    <name type="common">lettuce slug</name>
    <dbReference type="NCBI Taxonomy" id="231223"/>
    <lineage>
        <taxon>Eukaryota</taxon>
        <taxon>Metazoa</taxon>
        <taxon>Spiralia</taxon>
        <taxon>Lophotrochozoa</taxon>
        <taxon>Mollusca</taxon>
        <taxon>Gastropoda</taxon>
        <taxon>Heterobranchia</taxon>
        <taxon>Euthyneura</taxon>
        <taxon>Panpulmonata</taxon>
        <taxon>Sacoglossa</taxon>
        <taxon>Placobranchoidea</taxon>
        <taxon>Plakobranchidae</taxon>
        <taxon>Elysia</taxon>
    </lineage>
</organism>
<proteinExistence type="predicted"/>
<dbReference type="EMBL" id="JAWDGP010007902">
    <property type="protein sequence ID" value="KAK3700823.1"/>
    <property type="molecule type" value="Genomic_DNA"/>
</dbReference>
<name>A0AAE0XPB5_9GAST</name>
<evidence type="ECO:0000313" key="2">
    <source>
        <dbReference type="Proteomes" id="UP001283361"/>
    </source>
</evidence>